<organism evidence="6 7">
    <name type="scientific">Nonomuraea angiospora</name>
    <dbReference type="NCBI Taxonomy" id="46172"/>
    <lineage>
        <taxon>Bacteria</taxon>
        <taxon>Bacillati</taxon>
        <taxon>Actinomycetota</taxon>
        <taxon>Actinomycetes</taxon>
        <taxon>Streptosporangiales</taxon>
        <taxon>Streptosporangiaceae</taxon>
        <taxon>Nonomuraea</taxon>
    </lineage>
</organism>
<evidence type="ECO:0000256" key="1">
    <source>
        <dbReference type="ARBA" id="ARBA00001974"/>
    </source>
</evidence>
<evidence type="ECO:0000259" key="5">
    <source>
        <dbReference type="PROSITE" id="PS00624"/>
    </source>
</evidence>
<evidence type="ECO:0000256" key="2">
    <source>
        <dbReference type="ARBA" id="ARBA00010790"/>
    </source>
</evidence>
<dbReference type="SUPFAM" id="SSF51905">
    <property type="entry name" value="FAD/NAD(P)-binding domain"/>
    <property type="match status" value="1"/>
</dbReference>
<dbReference type="EMBL" id="JADBEK010000001">
    <property type="protein sequence ID" value="MBE1582192.1"/>
    <property type="molecule type" value="Genomic_DNA"/>
</dbReference>
<evidence type="ECO:0000256" key="4">
    <source>
        <dbReference type="ARBA" id="ARBA00022827"/>
    </source>
</evidence>
<proteinExistence type="inferred from homology"/>
<dbReference type="InterPro" id="IPR036188">
    <property type="entry name" value="FAD/NAD-bd_sf"/>
</dbReference>
<dbReference type="InterPro" id="IPR000172">
    <property type="entry name" value="GMC_OxRdtase_N"/>
</dbReference>
<evidence type="ECO:0000313" key="6">
    <source>
        <dbReference type="EMBL" id="MBE1582192.1"/>
    </source>
</evidence>
<dbReference type="PROSITE" id="PS00624">
    <property type="entry name" value="GMC_OXRED_2"/>
    <property type="match status" value="1"/>
</dbReference>
<feature type="domain" description="Glucose-methanol-choline oxidoreductase N-terminal" evidence="5">
    <location>
        <begin position="68"/>
        <end position="82"/>
    </location>
</feature>
<keyword evidence="7" id="KW-1185">Reference proteome</keyword>
<dbReference type="Proteomes" id="UP000633509">
    <property type="component" value="Unassembled WGS sequence"/>
</dbReference>
<gene>
    <name evidence="6" type="ORF">H4W80_000450</name>
</gene>
<dbReference type="PANTHER" id="PTHR11552:SF147">
    <property type="entry name" value="CHOLINE DEHYDROGENASE, MITOCHONDRIAL"/>
    <property type="match status" value="1"/>
</dbReference>
<accession>A0ABR9LPJ0</accession>
<comment type="caution">
    <text evidence="6">The sequence shown here is derived from an EMBL/GenBank/DDBJ whole genome shotgun (WGS) entry which is preliminary data.</text>
</comment>
<dbReference type="Pfam" id="PF05199">
    <property type="entry name" value="GMC_oxred_C"/>
    <property type="match status" value="1"/>
</dbReference>
<dbReference type="Gene3D" id="3.50.50.60">
    <property type="entry name" value="FAD/NAD(P)-binding domain"/>
    <property type="match status" value="1"/>
</dbReference>
<dbReference type="SUPFAM" id="SSF54373">
    <property type="entry name" value="FAD-linked reductases, C-terminal domain"/>
    <property type="match status" value="1"/>
</dbReference>
<dbReference type="InterPro" id="IPR007867">
    <property type="entry name" value="GMC_OxRtase_C"/>
</dbReference>
<dbReference type="RefSeq" id="WP_192783520.1">
    <property type="nucleotide sequence ID" value="NZ_JBHSKR010000021.1"/>
</dbReference>
<comment type="similarity">
    <text evidence="2">Belongs to the GMC oxidoreductase family.</text>
</comment>
<protein>
    <submittedName>
        <fullName evidence="6">Choline dehydrogenase-like flavoprotein</fullName>
    </submittedName>
</protein>
<evidence type="ECO:0000256" key="3">
    <source>
        <dbReference type="ARBA" id="ARBA00022630"/>
    </source>
</evidence>
<evidence type="ECO:0000313" key="7">
    <source>
        <dbReference type="Proteomes" id="UP000633509"/>
    </source>
</evidence>
<keyword evidence="4" id="KW-0274">FAD</keyword>
<dbReference type="InterPro" id="IPR012132">
    <property type="entry name" value="GMC_OxRdtase"/>
</dbReference>
<dbReference type="Gene3D" id="3.30.560.10">
    <property type="entry name" value="Glucose Oxidase, domain 3"/>
    <property type="match status" value="1"/>
</dbReference>
<dbReference type="Pfam" id="PF00732">
    <property type="entry name" value="GMC_oxred_N"/>
    <property type="match status" value="1"/>
</dbReference>
<comment type="cofactor">
    <cofactor evidence="1">
        <name>FAD</name>
        <dbReference type="ChEBI" id="CHEBI:57692"/>
    </cofactor>
</comment>
<reference evidence="6 7" key="1">
    <citation type="submission" date="2020-10" db="EMBL/GenBank/DDBJ databases">
        <title>Sequencing the genomes of 1000 actinobacteria strains.</title>
        <authorList>
            <person name="Klenk H.-P."/>
        </authorList>
    </citation>
    <scope>NUCLEOTIDE SEQUENCE [LARGE SCALE GENOMIC DNA]</scope>
    <source>
        <strain evidence="6 7">DSM 43173</strain>
    </source>
</reference>
<sequence>MSVADGRRMSAARAYLHEAIDRPNVRLVLHCEVRRIIFDGATATGVEAVVPEGVVSFSARREVIVCAGALESPLLLERSGVGDPRVLAAAGVPMVAGNRAIGGNLRQHRGIAFMTQFSEVPGGSAVLPFGTATVAAVLKSDLSASAPDTDLLFYPFVVPGHDGAPARIGGAAVGFYPHSPTSTGSIHITGPGLEHAPRLVPNYLSTDHDRKLLVAGFARFREIVAAEPFASIASSADLPKSEDEEGLVRHSLEHGAVINHPIGTCALGPSGAVDDQLRVRGTDRLRVADASVMPTLPSGNTAAPSMAVGWITGDLILDGVSR</sequence>
<dbReference type="PANTHER" id="PTHR11552">
    <property type="entry name" value="GLUCOSE-METHANOL-CHOLINE GMC OXIDOREDUCTASE"/>
    <property type="match status" value="1"/>
</dbReference>
<name>A0ABR9LPJ0_9ACTN</name>
<keyword evidence="3" id="KW-0285">Flavoprotein</keyword>